<protein>
    <recommendedName>
        <fullName evidence="2">histidine kinase</fullName>
        <ecNumber evidence="2">2.7.13.3</ecNumber>
    </recommendedName>
</protein>
<dbReference type="PROSITE" id="PS50110">
    <property type="entry name" value="RESPONSE_REGULATORY"/>
    <property type="match status" value="1"/>
</dbReference>
<dbReference type="Pfam" id="PF00072">
    <property type="entry name" value="Response_reg"/>
    <property type="match status" value="1"/>
</dbReference>
<dbReference type="PANTHER" id="PTHR43547">
    <property type="entry name" value="TWO-COMPONENT HISTIDINE KINASE"/>
    <property type="match status" value="1"/>
</dbReference>
<dbReference type="GO" id="GO:0003677">
    <property type="term" value="F:DNA binding"/>
    <property type="evidence" value="ECO:0007669"/>
    <property type="project" value="UniProtKB-KW"/>
</dbReference>
<dbReference type="CDD" id="cd00075">
    <property type="entry name" value="HATPase"/>
    <property type="match status" value="1"/>
</dbReference>
<dbReference type="InterPro" id="IPR004358">
    <property type="entry name" value="Sig_transdc_His_kin-like_C"/>
</dbReference>
<organism evidence="11 12">
    <name type="scientific">Archangium gephyra</name>
    <dbReference type="NCBI Taxonomy" id="48"/>
    <lineage>
        <taxon>Bacteria</taxon>
        <taxon>Pseudomonadati</taxon>
        <taxon>Myxococcota</taxon>
        <taxon>Myxococcia</taxon>
        <taxon>Myxococcales</taxon>
        <taxon>Cystobacterineae</taxon>
        <taxon>Archangiaceae</taxon>
        <taxon>Archangium</taxon>
    </lineage>
</organism>
<evidence type="ECO:0000313" key="11">
    <source>
        <dbReference type="EMBL" id="PZR16558.1"/>
    </source>
</evidence>
<evidence type="ECO:0000256" key="6">
    <source>
        <dbReference type="ARBA" id="ARBA00023125"/>
    </source>
</evidence>
<evidence type="ECO:0000259" key="9">
    <source>
        <dbReference type="PROSITE" id="PS50109"/>
    </source>
</evidence>
<comment type="catalytic activity">
    <reaction evidence="1">
        <text>ATP + protein L-histidine = ADP + protein N-phospho-L-histidine.</text>
        <dbReference type="EC" id="2.7.13.3"/>
    </reaction>
</comment>
<accession>A0A2W5V5D5</accession>
<dbReference type="SUPFAM" id="SSF55874">
    <property type="entry name" value="ATPase domain of HSP90 chaperone/DNA topoisomerase II/histidine kinase"/>
    <property type="match status" value="1"/>
</dbReference>
<keyword evidence="7" id="KW-0804">Transcription</keyword>
<dbReference type="Proteomes" id="UP000249061">
    <property type="component" value="Unassembled WGS sequence"/>
</dbReference>
<dbReference type="Pfam" id="PF00512">
    <property type="entry name" value="HisKA"/>
    <property type="match status" value="1"/>
</dbReference>
<dbReference type="PANTHER" id="PTHR43547:SF2">
    <property type="entry name" value="HYBRID SIGNAL TRANSDUCTION HISTIDINE KINASE C"/>
    <property type="match status" value="1"/>
</dbReference>
<dbReference type="CDD" id="cd00082">
    <property type="entry name" value="HisKA"/>
    <property type="match status" value="1"/>
</dbReference>
<dbReference type="InterPro" id="IPR003594">
    <property type="entry name" value="HATPase_dom"/>
</dbReference>
<keyword evidence="3 8" id="KW-0597">Phosphoprotein</keyword>
<dbReference type="Gene3D" id="1.10.287.130">
    <property type="match status" value="1"/>
</dbReference>
<gene>
    <name evidence="11" type="ORF">DI536_05165</name>
</gene>
<dbReference type="FunFam" id="3.40.50.2300:FF:000001">
    <property type="entry name" value="DNA-binding response regulator PhoB"/>
    <property type="match status" value="1"/>
</dbReference>
<dbReference type="PROSITE" id="PS50109">
    <property type="entry name" value="HIS_KIN"/>
    <property type="match status" value="1"/>
</dbReference>
<dbReference type="SUPFAM" id="SSF47384">
    <property type="entry name" value="Homodimeric domain of signal transducing histidine kinase"/>
    <property type="match status" value="1"/>
</dbReference>
<dbReference type="Pfam" id="PF02518">
    <property type="entry name" value="HATPase_c"/>
    <property type="match status" value="1"/>
</dbReference>
<proteinExistence type="predicted"/>
<dbReference type="EC" id="2.7.13.3" evidence="2"/>
<dbReference type="GO" id="GO:0000155">
    <property type="term" value="F:phosphorelay sensor kinase activity"/>
    <property type="evidence" value="ECO:0007669"/>
    <property type="project" value="InterPro"/>
</dbReference>
<dbReference type="PRINTS" id="PR00344">
    <property type="entry name" value="BCTRLSENSOR"/>
</dbReference>
<dbReference type="SMART" id="SM00388">
    <property type="entry name" value="HisKA"/>
    <property type="match status" value="1"/>
</dbReference>
<feature type="modified residue" description="4-aspartylphosphate" evidence="8">
    <location>
        <position position="61"/>
    </location>
</feature>
<feature type="domain" description="Histidine kinase" evidence="9">
    <location>
        <begin position="157"/>
        <end position="372"/>
    </location>
</feature>
<evidence type="ECO:0000256" key="2">
    <source>
        <dbReference type="ARBA" id="ARBA00012438"/>
    </source>
</evidence>
<feature type="domain" description="Response regulatory" evidence="10">
    <location>
        <begin position="12"/>
        <end position="128"/>
    </location>
</feature>
<evidence type="ECO:0000256" key="8">
    <source>
        <dbReference type="PROSITE-ProRule" id="PRU00169"/>
    </source>
</evidence>
<dbReference type="InterPro" id="IPR036890">
    <property type="entry name" value="HATPase_C_sf"/>
</dbReference>
<dbReference type="SMART" id="SM00448">
    <property type="entry name" value="REC"/>
    <property type="match status" value="1"/>
</dbReference>
<dbReference type="AlphaFoldDB" id="A0A2W5V5D5"/>
<evidence type="ECO:0000259" key="10">
    <source>
        <dbReference type="PROSITE" id="PS50110"/>
    </source>
</evidence>
<name>A0A2W5V5D5_9BACT</name>
<evidence type="ECO:0000256" key="4">
    <source>
        <dbReference type="ARBA" id="ARBA00023012"/>
    </source>
</evidence>
<dbReference type="InterPro" id="IPR001789">
    <property type="entry name" value="Sig_transdc_resp-reg_receiver"/>
</dbReference>
<keyword evidence="4" id="KW-0902">Two-component regulatory system</keyword>
<dbReference type="SUPFAM" id="SSF52172">
    <property type="entry name" value="CheY-like"/>
    <property type="match status" value="1"/>
</dbReference>
<evidence type="ECO:0000256" key="3">
    <source>
        <dbReference type="ARBA" id="ARBA00022553"/>
    </source>
</evidence>
<dbReference type="InterPro" id="IPR036097">
    <property type="entry name" value="HisK_dim/P_sf"/>
</dbReference>
<dbReference type="Gene3D" id="3.30.565.10">
    <property type="entry name" value="Histidine kinase-like ATPase, C-terminal domain"/>
    <property type="match status" value="1"/>
</dbReference>
<evidence type="ECO:0000256" key="5">
    <source>
        <dbReference type="ARBA" id="ARBA00023015"/>
    </source>
</evidence>
<dbReference type="InterPro" id="IPR005467">
    <property type="entry name" value="His_kinase_dom"/>
</dbReference>
<keyword evidence="5" id="KW-0805">Transcription regulation</keyword>
<comment type="caution">
    <text evidence="11">The sequence shown here is derived from an EMBL/GenBank/DDBJ whole genome shotgun (WGS) entry which is preliminary data.</text>
</comment>
<sequence>MQASPRGITMKTILVVDDEPMNHEFVHAYLEGEGYRLVDAMSGAEALAIAQQDPPDLVLLDVMMPGFDGFEVARALKEQAAGHYLPIILVTALADHNSLLAGLNTHADEVLTKPVDGQELVLRIRHLLMLRSQHVSLLQKNVELAELHRFKDEMSSLIVHDLKNPLGAIITNLSFVLGEPGNLDADQLDALSDAQSASQRAMRLIQNLLDVTRIEASRFEPRRASTGIAALIDGALQQRTIVARSRGISMVSTLDASLQVDIDGDLITRAIENILDNRLRYTPRGGRIQISGEVVGSNLELRIGNTGPAVDAAARTLVFEKFGQASQSSGRMNLGLGLYFCRLAVEAHGGRIWLGDAPELPTVFNITLPMRHLAH</sequence>
<evidence type="ECO:0000256" key="7">
    <source>
        <dbReference type="ARBA" id="ARBA00023163"/>
    </source>
</evidence>
<dbReference type="InterPro" id="IPR011006">
    <property type="entry name" value="CheY-like_superfamily"/>
</dbReference>
<keyword evidence="6" id="KW-0238">DNA-binding</keyword>
<reference evidence="11 12" key="1">
    <citation type="submission" date="2017-08" db="EMBL/GenBank/DDBJ databases">
        <title>Infants hospitalized years apart are colonized by the same room-sourced microbial strains.</title>
        <authorList>
            <person name="Brooks B."/>
            <person name="Olm M.R."/>
            <person name="Firek B.A."/>
            <person name="Baker R."/>
            <person name="Thomas B.C."/>
            <person name="Morowitz M.J."/>
            <person name="Banfield J.F."/>
        </authorList>
    </citation>
    <scope>NUCLEOTIDE SEQUENCE [LARGE SCALE GENOMIC DNA]</scope>
    <source>
        <strain evidence="11">S2_003_000_R2_14</strain>
    </source>
</reference>
<dbReference type="InterPro" id="IPR003661">
    <property type="entry name" value="HisK_dim/P_dom"/>
</dbReference>
<dbReference type="EMBL" id="QFQP01000003">
    <property type="protein sequence ID" value="PZR16558.1"/>
    <property type="molecule type" value="Genomic_DNA"/>
</dbReference>
<evidence type="ECO:0000313" key="12">
    <source>
        <dbReference type="Proteomes" id="UP000249061"/>
    </source>
</evidence>
<dbReference type="Gene3D" id="3.40.50.2300">
    <property type="match status" value="1"/>
</dbReference>
<dbReference type="SMART" id="SM00387">
    <property type="entry name" value="HATPase_c"/>
    <property type="match status" value="1"/>
</dbReference>
<evidence type="ECO:0000256" key="1">
    <source>
        <dbReference type="ARBA" id="ARBA00000085"/>
    </source>
</evidence>